<name>A0A840EQI3_9FLAO</name>
<feature type="chain" id="PRO_5032303021" evidence="3">
    <location>
        <begin position="24"/>
        <end position="406"/>
    </location>
</feature>
<keyword evidence="2" id="KW-0175">Coiled coil</keyword>
<dbReference type="CDD" id="cd12797">
    <property type="entry name" value="M23_peptidase"/>
    <property type="match status" value="1"/>
</dbReference>
<keyword evidence="6" id="KW-1185">Reference proteome</keyword>
<dbReference type="InterPro" id="IPR050570">
    <property type="entry name" value="Cell_wall_metabolism_enzyme"/>
</dbReference>
<protein>
    <submittedName>
        <fullName evidence="5">Septal ring factor EnvC (AmiA/AmiB activator)</fullName>
    </submittedName>
</protein>
<dbReference type="EMBL" id="JACIFO010000006">
    <property type="protein sequence ID" value="MBB4119315.1"/>
    <property type="molecule type" value="Genomic_DNA"/>
</dbReference>
<dbReference type="AlphaFoldDB" id="A0A840EQI3"/>
<feature type="signal peptide" evidence="3">
    <location>
        <begin position="1"/>
        <end position="23"/>
    </location>
</feature>
<dbReference type="PANTHER" id="PTHR21666:SF289">
    <property type="entry name" value="L-ALA--D-GLU ENDOPEPTIDASE"/>
    <property type="match status" value="1"/>
</dbReference>
<sequence>MRIRSFFAFITVFLLLASTQSYGQDKERKALEQRRRELQHQIKEINSLLISNKNKQESILTQVENLDKRIRVSENLIKVTNQEANLLTRRINTNLNNIEQLRKELNKLKEDYAEMIEKSYKSKSQQNRIMFLLSSESFLQAYKRLQYMKQYTNYRKQQGEKIKEQTVKLQSLNKELVEQRAAKEVLLAENRKTQAKLRKDKVQQQELIASIRKKEDVFKQQIQDKQSEISKIDKEIERLIKEAIAAENKKKGSSNKTKFELTPQAKALAANFATNKGKLPWPVKSGVIVMRFGTHPHPIVKTANIKSNGVRIETNENEPVKAVFKGSVFKIQSIRGANRAVFVKHGNYITIYNNLSEVFVNIGDEINTGTVLGHVARSTATNKPTLSFLMYKNTQSLNPAHWIYKM</sequence>
<proteinExistence type="predicted"/>
<evidence type="ECO:0000259" key="4">
    <source>
        <dbReference type="Pfam" id="PF01551"/>
    </source>
</evidence>
<dbReference type="Pfam" id="PF01551">
    <property type="entry name" value="Peptidase_M23"/>
    <property type="match status" value="1"/>
</dbReference>
<evidence type="ECO:0000256" key="1">
    <source>
        <dbReference type="ARBA" id="ARBA00022729"/>
    </source>
</evidence>
<feature type="coiled-coil region" evidence="2">
    <location>
        <begin position="155"/>
        <end position="256"/>
    </location>
</feature>
<accession>A0A840EQI3</accession>
<dbReference type="Gene3D" id="6.10.250.3150">
    <property type="match status" value="1"/>
</dbReference>
<evidence type="ECO:0000313" key="6">
    <source>
        <dbReference type="Proteomes" id="UP000553034"/>
    </source>
</evidence>
<comment type="caution">
    <text evidence="5">The sequence shown here is derived from an EMBL/GenBank/DDBJ whole genome shotgun (WGS) entry which is preliminary data.</text>
</comment>
<dbReference type="Gene3D" id="2.70.70.10">
    <property type="entry name" value="Glucose Permease (Domain IIA)"/>
    <property type="match status" value="1"/>
</dbReference>
<feature type="domain" description="M23ase beta-sheet core" evidence="4">
    <location>
        <begin position="307"/>
        <end position="399"/>
    </location>
</feature>
<dbReference type="Proteomes" id="UP000553034">
    <property type="component" value="Unassembled WGS sequence"/>
</dbReference>
<dbReference type="InterPro" id="IPR011055">
    <property type="entry name" value="Dup_hybrid_motif"/>
</dbReference>
<keyword evidence="1 3" id="KW-0732">Signal</keyword>
<evidence type="ECO:0000313" key="5">
    <source>
        <dbReference type="EMBL" id="MBB4119315.1"/>
    </source>
</evidence>
<reference evidence="5 6" key="1">
    <citation type="submission" date="2020-08" db="EMBL/GenBank/DDBJ databases">
        <title>Genomic Encyclopedia of Type Strains, Phase IV (KMG-IV): sequencing the most valuable type-strain genomes for metagenomic binning, comparative biology and taxonomic classification.</title>
        <authorList>
            <person name="Goeker M."/>
        </authorList>
    </citation>
    <scope>NUCLEOTIDE SEQUENCE [LARGE SCALE GENOMIC DNA]</scope>
    <source>
        <strain evidence="5 6">DSM 29568</strain>
    </source>
</reference>
<gene>
    <name evidence="5" type="ORF">GGR32_001613</name>
</gene>
<organism evidence="5 6">
    <name type="scientific">Mesonia hippocampi</name>
    <dbReference type="NCBI Taxonomy" id="1628250"/>
    <lineage>
        <taxon>Bacteria</taxon>
        <taxon>Pseudomonadati</taxon>
        <taxon>Bacteroidota</taxon>
        <taxon>Flavobacteriia</taxon>
        <taxon>Flavobacteriales</taxon>
        <taxon>Flavobacteriaceae</taxon>
        <taxon>Mesonia</taxon>
    </lineage>
</organism>
<evidence type="ECO:0000256" key="3">
    <source>
        <dbReference type="SAM" id="SignalP"/>
    </source>
</evidence>
<dbReference type="RefSeq" id="WP_183477672.1">
    <property type="nucleotide sequence ID" value="NZ_JACIFO010000006.1"/>
</dbReference>
<dbReference type="GO" id="GO:0004222">
    <property type="term" value="F:metalloendopeptidase activity"/>
    <property type="evidence" value="ECO:0007669"/>
    <property type="project" value="TreeGrafter"/>
</dbReference>
<feature type="coiled-coil region" evidence="2">
    <location>
        <begin position="28"/>
        <end position="118"/>
    </location>
</feature>
<dbReference type="InterPro" id="IPR016047">
    <property type="entry name" value="M23ase_b-sheet_dom"/>
</dbReference>
<dbReference type="SUPFAM" id="SSF51261">
    <property type="entry name" value="Duplicated hybrid motif"/>
    <property type="match status" value="1"/>
</dbReference>
<dbReference type="PANTHER" id="PTHR21666">
    <property type="entry name" value="PEPTIDASE-RELATED"/>
    <property type="match status" value="1"/>
</dbReference>
<evidence type="ECO:0000256" key="2">
    <source>
        <dbReference type="SAM" id="Coils"/>
    </source>
</evidence>